<evidence type="ECO:0000313" key="4">
    <source>
        <dbReference type="EMBL" id="NYJ76977.1"/>
    </source>
</evidence>
<dbReference type="EMBL" id="JACCFY010000001">
    <property type="protein sequence ID" value="NYJ76977.1"/>
    <property type="molecule type" value="Genomic_DNA"/>
</dbReference>
<reference evidence="4 5" key="1">
    <citation type="submission" date="2020-07" db="EMBL/GenBank/DDBJ databases">
        <title>Sequencing the genomes of 1000 actinobacteria strains.</title>
        <authorList>
            <person name="Klenk H.-P."/>
        </authorList>
    </citation>
    <scope>NUCLEOTIDE SEQUENCE [LARGE SCALE GENOMIC DNA]</scope>
    <source>
        <strain evidence="4 5">DSM 15475</strain>
    </source>
</reference>
<evidence type="ECO:0000313" key="5">
    <source>
        <dbReference type="Proteomes" id="UP000535437"/>
    </source>
</evidence>
<dbReference type="Gene3D" id="3.40.190.10">
    <property type="entry name" value="Periplasmic binding protein-like II"/>
    <property type="match status" value="1"/>
</dbReference>
<protein>
    <submittedName>
        <fullName evidence="4">ABC-type glycerol-3-phosphate transport system substrate-binding protein</fullName>
    </submittedName>
</protein>
<comment type="caution">
    <text evidence="4">The sequence shown here is derived from an EMBL/GenBank/DDBJ whole genome shotgun (WGS) entry which is preliminary data.</text>
</comment>
<dbReference type="GO" id="GO:1901982">
    <property type="term" value="F:maltose binding"/>
    <property type="evidence" value="ECO:0007669"/>
    <property type="project" value="TreeGrafter"/>
</dbReference>
<dbReference type="Proteomes" id="UP000535437">
    <property type="component" value="Unassembled WGS sequence"/>
</dbReference>
<keyword evidence="2" id="KW-0813">Transport</keyword>
<accession>A0A7Z0GJA1</accession>
<proteinExistence type="inferred from homology"/>
<comment type="similarity">
    <text evidence="1">Belongs to the bacterial solute-binding protein 1 family.</text>
</comment>
<keyword evidence="3" id="KW-0732">Signal</keyword>
<keyword evidence="5" id="KW-1185">Reference proteome</keyword>
<dbReference type="GO" id="GO:0042956">
    <property type="term" value="P:maltodextrin transmembrane transport"/>
    <property type="evidence" value="ECO:0007669"/>
    <property type="project" value="TreeGrafter"/>
</dbReference>
<evidence type="ECO:0000256" key="2">
    <source>
        <dbReference type="ARBA" id="ARBA00022448"/>
    </source>
</evidence>
<dbReference type="Pfam" id="PF13416">
    <property type="entry name" value="SBP_bac_8"/>
    <property type="match status" value="1"/>
</dbReference>
<evidence type="ECO:0000256" key="3">
    <source>
        <dbReference type="ARBA" id="ARBA00022729"/>
    </source>
</evidence>
<sequence length="422" mass="44894">MSTNNGGRALGIASVATLLTITACGGDGDGDAPGDSGAQEGPQTLTVWHYQSEDAQVELMDTYAEEFEAQRDDVTVENVYVPYDQMNSRLVNAAGAGEGPDVAFFNGAETSIIALGGALTPINDYWDSFDDADLVQESVLHQIDGDIYAVQGYVNLLGLWYNAEILDELGEEPPTTIDELESAMGAAEEAGYRGITLTGLPNSQGEWQAYPWLTAAGFSYESPDEEALVEALTRAETWVDEGWLSQEAVTWDQTVPFQEWASGDTAFAVNGNWQRGNAEADADFDYGVAPLPLGESGGVYLGGEGQGIGVNSENPDLAWDYLESTLLDAEGQLHALEIVGSLPSRSDSAEDDLVTEDEILSAFSETVTELGANYPDTVLPPEAVGDVQVSMAQAWSAVIGKQSSPEEAAAEAMATLESLLEQ</sequence>
<dbReference type="GO" id="GO:0055052">
    <property type="term" value="C:ATP-binding cassette (ABC) transporter complex, substrate-binding subunit-containing"/>
    <property type="evidence" value="ECO:0007669"/>
    <property type="project" value="TreeGrafter"/>
</dbReference>
<evidence type="ECO:0000256" key="1">
    <source>
        <dbReference type="ARBA" id="ARBA00008520"/>
    </source>
</evidence>
<dbReference type="RefSeq" id="WP_179540519.1">
    <property type="nucleotide sequence ID" value="NZ_BAAALL010000009.1"/>
</dbReference>
<dbReference type="SUPFAM" id="SSF53850">
    <property type="entry name" value="Periplasmic binding protein-like II"/>
    <property type="match status" value="1"/>
</dbReference>
<dbReference type="InterPro" id="IPR006059">
    <property type="entry name" value="SBP"/>
</dbReference>
<dbReference type="PANTHER" id="PTHR30061:SF50">
    <property type="entry name" value="MALTOSE_MALTODEXTRIN-BINDING PERIPLASMIC PROTEIN"/>
    <property type="match status" value="1"/>
</dbReference>
<gene>
    <name evidence="4" type="ORF">HNR09_000388</name>
</gene>
<dbReference type="PANTHER" id="PTHR30061">
    <property type="entry name" value="MALTOSE-BINDING PERIPLASMIC PROTEIN"/>
    <property type="match status" value="1"/>
</dbReference>
<name>A0A7Z0GJA1_9MICC</name>
<organism evidence="4 5">
    <name type="scientific">Nesterenkonia xinjiangensis</name>
    <dbReference type="NCBI Taxonomy" id="225327"/>
    <lineage>
        <taxon>Bacteria</taxon>
        <taxon>Bacillati</taxon>
        <taxon>Actinomycetota</taxon>
        <taxon>Actinomycetes</taxon>
        <taxon>Micrococcales</taxon>
        <taxon>Micrococcaceae</taxon>
        <taxon>Nesterenkonia</taxon>
    </lineage>
</organism>
<dbReference type="AlphaFoldDB" id="A0A7Z0GJA1"/>
<dbReference type="GO" id="GO:0015768">
    <property type="term" value="P:maltose transport"/>
    <property type="evidence" value="ECO:0007669"/>
    <property type="project" value="TreeGrafter"/>
</dbReference>